<evidence type="ECO:0000256" key="9">
    <source>
        <dbReference type="ARBA" id="ARBA00022842"/>
    </source>
</evidence>
<dbReference type="PROSITE" id="PS00399">
    <property type="entry name" value="SUCCINYL_COA_LIG_2"/>
    <property type="match status" value="1"/>
</dbReference>
<keyword evidence="7" id="KW-0547">Nucleotide-binding</keyword>
<keyword evidence="5" id="KW-0808">Transferase</keyword>
<name>A0A955I9U9_9BACT</name>
<comment type="caution">
    <text evidence="12">The sequence shown here is derived from an EMBL/GenBank/DDBJ whole genome shotgun (WGS) entry which is preliminary data.</text>
</comment>
<dbReference type="Pfam" id="PF00285">
    <property type="entry name" value="Citrate_synt"/>
    <property type="match status" value="1"/>
</dbReference>
<dbReference type="InterPro" id="IPR036291">
    <property type="entry name" value="NAD(P)-bd_dom_sf"/>
</dbReference>
<comment type="subcellular location">
    <subcellularLocation>
        <location evidence="1">Cytoplasm</location>
    </subcellularLocation>
</comment>
<reference evidence="12" key="2">
    <citation type="journal article" date="2021" name="Microbiome">
        <title>Successional dynamics and alternative stable states in a saline activated sludge microbial community over 9 years.</title>
        <authorList>
            <person name="Wang Y."/>
            <person name="Ye J."/>
            <person name="Ju F."/>
            <person name="Liu L."/>
            <person name="Boyd J.A."/>
            <person name="Deng Y."/>
            <person name="Parks D.H."/>
            <person name="Jiang X."/>
            <person name="Yin X."/>
            <person name="Woodcroft B.J."/>
            <person name="Tyson G.W."/>
            <person name="Hugenholtz P."/>
            <person name="Polz M.F."/>
            <person name="Zhang T."/>
        </authorList>
    </citation>
    <scope>NUCLEOTIDE SEQUENCE</scope>
    <source>
        <strain evidence="12">HKST-UBA15</strain>
    </source>
</reference>
<dbReference type="GO" id="GO:0006085">
    <property type="term" value="P:acetyl-CoA biosynthetic process"/>
    <property type="evidence" value="ECO:0007669"/>
    <property type="project" value="TreeGrafter"/>
</dbReference>
<dbReference type="InterPro" id="IPR016143">
    <property type="entry name" value="Citrate_synth-like_sm_a-sub"/>
</dbReference>
<evidence type="ECO:0000256" key="3">
    <source>
        <dbReference type="ARBA" id="ARBA00022490"/>
    </source>
</evidence>
<dbReference type="SUPFAM" id="SSF48256">
    <property type="entry name" value="Citrate synthase"/>
    <property type="match status" value="1"/>
</dbReference>
<dbReference type="InterPro" id="IPR016102">
    <property type="entry name" value="Succinyl-CoA_synth-like"/>
</dbReference>
<dbReference type="InterPro" id="IPR036969">
    <property type="entry name" value="Citrate_synthase_sf"/>
</dbReference>
<dbReference type="Proteomes" id="UP000745577">
    <property type="component" value="Unassembled WGS sequence"/>
</dbReference>
<dbReference type="Gene3D" id="3.40.50.720">
    <property type="entry name" value="NAD(P)-binding Rossmann-like Domain"/>
    <property type="match status" value="1"/>
</dbReference>
<dbReference type="PANTHER" id="PTHR23118">
    <property type="entry name" value="ATP-CITRATE SYNTHASE"/>
    <property type="match status" value="1"/>
</dbReference>
<dbReference type="EMBL" id="JAGQLL010000049">
    <property type="protein sequence ID" value="MCA9380337.1"/>
    <property type="molecule type" value="Genomic_DNA"/>
</dbReference>
<evidence type="ECO:0000256" key="1">
    <source>
        <dbReference type="ARBA" id="ARBA00004496"/>
    </source>
</evidence>
<dbReference type="InterPro" id="IPR017440">
    <property type="entry name" value="Cit_synth/succinyl-CoA_lig_AS"/>
</dbReference>
<dbReference type="GO" id="GO:0005829">
    <property type="term" value="C:cytosol"/>
    <property type="evidence" value="ECO:0007669"/>
    <property type="project" value="TreeGrafter"/>
</dbReference>
<dbReference type="InterPro" id="IPR016142">
    <property type="entry name" value="Citrate_synth-like_lrg_a-sub"/>
</dbReference>
<keyword evidence="3" id="KW-0963">Cytoplasm</keyword>
<evidence type="ECO:0000313" key="13">
    <source>
        <dbReference type="Proteomes" id="UP000745577"/>
    </source>
</evidence>
<keyword evidence="9" id="KW-0460">Magnesium</keyword>
<accession>A0A955I9U9</accession>
<proteinExistence type="predicted"/>
<evidence type="ECO:0000256" key="2">
    <source>
        <dbReference type="ARBA" id="ARBA00005163"/>
    </source>
</evidence>
<dbReference type="CDD" id="cd06100">
    <property type="entry name" value="CCL_ACL-C"/>
    <property type="match status" value="1"/>
</dbReference>
<dbReference type="InterPro" id="IPR002020">
    <property type="entry name" value="Citrate_synthase"/>
</dbReference>
<evidence type="ECO:0000256" key="4">
    <source>
        <dbReference type="ARBA" id="ARBA00022516"/>
    </source>
</evidence>
<evidence type="ECO:0000256" key="6">
    <source>
        <dbReference type="ARBA" id="ARBA00022723"/>
    </source>
</evidence>
<protein>
    <submittedName>
        <fullName evidence="12">ATP citrate synthase</fullName>
    </submittedName>
</protein>
<feature type="domain" description="ATP-citrate synthase/succinyl-CoA ligase C-terminal" evidence="11">
    <location>
        <begin position="173"/>
        <end position="280"/>
    </location>
</feature>
<organism evidence="12 13">
    <name type="scientific">Candidatus Dojkabacteria bacterium</name>
    <dbReference type="NCBI Taxonomy" id="2099670"/>
    <lineage>
        <taxon>Bacteria</taxon>
        <taxon>Candidatus Dojkabacteria</taxon>
    </lineage>
</organism>
<dbReference type="PANTHER" id="PTHR23118:SF42">
    <property type="entry name" value="ATP-CITRATE SYNTHASE"/>
    <property type="match status" value="1"/>
</dbReference>
<keyword evidence="10" id="KW-0443">Lipid metabolism</keyword>
<evidence type="ECO:0000256" key="8">
    <source>
        <dbReference type="ARBA" id="ARBA00022840"/>
    </source>
</evidence>
<evidence type="ECO:0000259" key="11">
    <source>
        <dbReference type="Pfam" id="PF00549"/>
    </source>
</evidence>
<evidence type="ECO:0000313" key="12">
    <source>
        <dbReference type="EMBL" id="MCA9380337.1"/>
    </source>
</evidence>
<evidence type="ECO:0000256" key="5">
    <source>
        <dbReference type="ARBA" id="ARBA00022679"/>
    </source>
</evidence>
<dbReference type="InterPro" id="IPR005811">
    <property type="entry name" value="SUCC_ACL_C"/>
</dbReference>
<dbReference type="GO" id="GO:0046872">
    <property type="term" value="F:metal ion binding"/>
    <property type="evidence" value="ECO:0007669"/>
    <property type="project" value="UniProtKB-KW"/>
</dbReference>
<sequence>MKKLFTKNTKVIFFNEHPVPIQAMLDFDWICAKSEPCVSAIVNPKKTGFHKTFFGPKEILIPVFKSLEEAVKFAPQADVLINFASIRSSFESTKLALATKTIRSIVLVAEGIPENQTRELIRIAKKNKKWIIGPSTVGAIKAGAIRIGYSGGSSENIIESKLYQPGSVGVVTVSGGMSNEVYSIVNKNTDGVNEGVAIGGDTYPGSTILENVMRLHENPEIKMLVVLGEIGGTDEYEIAEAIKTGKIDKPVVAWVSGTVAELFQTEVQFGHAGARSGSRKVSALAKNKVLKEAGAYVPKSFNQFGYLIKKVFEDEVQKRKGYTLPTQVIPQVPPQDFDIALRDGLVRRRTSIVSGISDDRGEKLTYKGVDIDKIVKKPLSQTINALWFENRLDKTGMDFLELCLKLTADHGPAVVTAHNAITTARAGKDLVSSVVSGLLTIGPRHGGAINDSAKWQFQCVATKINPTEFVKEMNLKGELIMGIGHRVKSVQNPDERVQLIKDFARKNLKKSAHLDYALLVETETTKKKNNLILNVDGAIGSVFLDILKSNNYKDDEILELIEIELFNAIFLLGRTIGIIGHVLDQKKMKEPLYRHPWDDILYK</sequence>
<dbReference type="GO" id="GO:0003878">
    <property type="term" value="F:ATP citrate synthase activity"/>
    <property type="evidence" value="ECO:0007669"/>
    <property type="project" value="TreeGrafter"/>
</dbReference>
<dbReference type="Gene3D" id="1.10.580.10">
    <property type="entry name" value="Citrate Synthase, domain 1"/>
    <property type="match status" value="1"/>
</dbReference>
<keyword evidence="8" id="KW-0067">ATP-binding</keyword>
<dbReference type="Pfam" id="PF00549">
    <property type="entry name" value="Ligase_CoA"/>
    <property type="match status" value="1"/>
</dbReference>
<dbReference type="GO" id="GO:0006633">
    <property type="term" value="P:fatty acid biosynthetic process"/>
    <property type="evidence" value="ECO:0007669"/>
    <property type="project" value="TreeGrafter"/>
</dbReference>
<comment type="pathway">
    <text evidence="2">Carbohydrate metabolism; tricarboxylic acid cycle.</text>
</comment>
<keyword evidence="6" id="KW-0479">Metal-binding</keyword>
<dbReference type="Gene3D" id="1.10.230.10">
    <property type="entry name" value="Cytochrome P450-Terp, domain 2"/>
    <property type="match status" value="1"/>
</dbReference>
<keyword evidence="4" id="KW-0444">Lipid biosynthesis</keyword>
<dbReference type="Gene3D" id="3.40.50.261">
    <property type="entry name" value="Succinyl-CoA synthetase domains"/>
    <property type="match status" value="1"/>
</dbReference>
<dbReference type="SUPFAM" id="SSF51735">
    <property type="entry name" value="NAD(P)-binding Rossmann-fold domains"/>
    <property type="match status" value="1"/>
</dbReference>
<gene>
    <name evidence="12" type="ORF">KC675_04125</name>
</gene>
<dbReference type="AlphaFoldDB" id="A0A955I9U9"/>
<evidence type="ECO:0000256" key="7">
    <source>
        <dbReference type="ARBA" id="ARBA00022741"/>
    </source>
</evidence>
<evidence type="ECO:0000256" key="10">
    <source>
        <dbReference type="ARBA" id="ARBA00023098"/>
    </source>
</evidence>
<dbReference type="GO" id="GO:0005524">
    <property type="term" value="F:ATP binding"/>
    <property type="evidence" value="ECO:0007669"/>
    <property type="project" value="UniProtKB-KW"/>
</dbReference>
<dbReference type="FunFam" id="3.40.50.261:FF:000003">
    <property type="entry name" value="ATP-citrate synthase subunit"/>
    <property type="match status" value="1"/>
</dbReference>
<reference evidence="12" key="1">
    <citation type="submission" date="2020-04" db="EMBL/GenBank/DDBJ databases">
        <authorList>
            <person name="Zhang T."/>
        </authorList>
    </citation>
    <scope>NUCLEOTIDE SEQUENCE</scope>
    <source>
        <strain evidence="12">HKST-UBA15</strain>
    </source>
</reference>